<name>A0A2Z7BGZ9_9LAMI</name>
<proteinExistence type="predicted"/>
<feature type="compositionally biased region" description="Basic and acidic residues" evidence="1">
    <location>
        <begin position="159"/>
        <end position="179"/>
    </location>
</feature>
<dbReference type="EMBL" id="KV007634">
    <property type="protein sequence ID" value="KZV31206.1"/>
    <property type="molecule type" value="Genomic_DNA"/>
</dbReference>
<accession>A0A2Z7BGZ9</accession>
<protein>
    <submittedName>
        <fullName evidence="2">ABC transporter C family member 8</fullName>
    </submittedName>
</protein>
<organism evidence="2 3">
    <name type="scientific">Dorcoceras hygrometricum</name>
    <dbReference type="NCBI Taxonomy" id="472368"/>
    <lineage>
        <taxon>Eukaryota</taxon>
        <taxon>Viridiplantae</taxon>
        <taxon>Streptophyta</taxon>
        <taxon>Embryophyta</taxon>
        <taxon>Tracheophyta</taxon>
        <taxon>Spermatophyta</taxon>
        <taxon>Magnoliopsida</taxon>
        <taxon>eudicotyledons</taxon>
        <taxon>Gunneridae</taxon>
        <taxon>Pentapetalae</taxon>
        <taxon>asterids</taxon>
        <taxon>lamiids</taxon>
        <taxon>Lamiales</taxon>
        <taxon>Gesneriaceae</taxon>
        <taxon>Didymocarpoideae</taxon>
        <taxon>Trichosporeae</taxon>
        <taxon>Loxocarpinae</taxon>
        <taxon>Dorcoceras</taxon>
    </lineage>
</organism>
<dbReference type="AlphaFoldDB" id="A0A2Z7BGZ9"/>
<dbReference type="Proteomes" id="UP000250235">
    <property type="component" value="Unassembled WGS sequence"/>
</dbReference>
<reference evidence="2 3" key="1">
    <citation type="journal article" date="2015" name="Proc. Natl. Acad. Sci. U.S.A.">
        <title>The resurrection genome of Boea hygrometrica: A blueprint for survival of dehydration.</title>
        <authorList>
            <person name="Xiao L."/>
            <person name="Yang G."/>
            <person name="Zhang L."/>
            <person name="Yang X."/>
            <person name="Zhao S."/>
            <person name="Ji Z."/>
            <person name="Zhou Q."/>
            <person name="Hu M."/>
            <person name="Wang Y."/>
            <person name="Chen M."/>
            <person name="Xu Y."/>
            <person name="Jin H."/>
            <person name="Xiao X."/>
            <person name="Hu G."/>
            <person name="Bao F."/>
            <person name="Hu Y."/>
            <person name="Wan P."/>
            <person name="Li L."/>
            <person name="Deng X."/>
            <person name="Kuang T."/>
            <person name="Xiang C."/>
            <person name="Zhu J.K."/>
            <person name="Oliver M.J."/>
            <person name="He Y."/>
        </authorList>
    </citation>
    <scope>NUCLEOTIDE SEQUENCE [LARGE SCALE GENOMIC DNA]</scope>
    <source>
        <strain evidence="3">cv. XS01</strain>
    </source>
</reference>
<feature type="region of interest" description="Disordered" evidence="1">
    <location>
        <begin position="45"/>
        <end position="75"/>
    </location>
</feature>
<feature type="region of interest" description="Disordered" evidence="1">
    <location>
        <begin position="149"/>
        <end position="180"/>
    </location>
</feature>
<evidence type="ECO:0000313" key="3">
    <source>
        <dbReference type="Proteomes" id="UP000250235"/>
    </source>
</evidence>
<keyword evidence="3" id="KW-1185">Reference proteome</keyword>
<gene>
    <name evidence="2" type="ORF">F511_14901</name>
</gene>
<evidence type="ECO:0000256" key="1">
    <source>
        <dbReference type="SAM" id="MobiDB-lite"/>
    </source>
</evidence>
<sequence>MDLGDSKAFTPLKILTAKTVGTYVAKNKNITTEEVVDEPQVEKVAKNAAAKRRPAPVVAEPAKKKKKTVVGRAAPTEKSLALRVSDDEKSDVEDIIAKVINETAEVEMEETETMEPMVMETAGMEPVETESRIDVSAITNYDAVTSSKVLSNEEGPLVETEKEKENRDEKVNDSKDTEPLSKVLELTETSISDEESMSIDEILQQIPEDMMLPSVSAEEPTKIQFGRGIQIREGNWYKVSLPKIAIDAKGKEPLVEEVVKGHLAREMFLLISADIEFLVQLREAVIE</sequence>
<evidence type="ECO:0000313" key="2">
    <source>
        <dbReference type="EMBL" id="KZV31206.1"/>
    </source>
</evidence>